<dbReference type="HOGENOM" id="CLU_040562_0_0_1"/>
<feature type="region of interest" description="Disordered" evidence="2">
    <location>
        <begin position="178"/>
        <end position="198"/>
    </location>
</feature>
<proteinExistence type="predicted"/>
<reference evidence="3 4" key="1">
    <citation type="submission" date="2011-11" db="EMBL/GenBank/DDBJ databases">
        <title>The Genome Sequence of Fusarium oxysporum PHW815.</title>
        <authorList>
            <consortium name="The Broad Institute Genome Sequencing Platform"/>
            <person name="Ma L.-J."/>
            <person name="Gale L.R."/>
            <person name="Schwartz D.C."/>
            <person name="Zhou S."/>
            <person name="Corby-Kistler H."/>
            <person name="Young S.K."/>
            <person name="Zeng Q."/>
            <person name="Gargeya S."/>
            <person name="Fitzgerald M."/>
            <person name="Haas B."/>
            <person name="Abouelleil A."/>
            <person name="Alvarado L."/>
            <person name="Arachchi H.M."/>
            <person name="Berlin A."/>
            <person name="Brown A."/>
            <person name="Chapman S.B."/>
            <person name="Chen Z."/>
            <person name="Dunbar C."/>
            <person name="Freedman E."/>
            <person name="Gearin G."/>
            <person name="Goldberg J."/>
            <person name="Griggs A."/>
            <person name="Gujja S."/>
            <person name="Heiman D."/>
            <person name="Howarth C."/>
            <person name="Larson L."/>
            <person name="Lui A."/>
            <person name="MacDonald P.J.P."/>
            <person name="Montmayeur A."/>
            <person name="Murphy C."/>
            <person name="Neiman D."/>
            <person name="Pearson M."/>
            <person name="Priest M."/>
            <person name="Roberts A."/>
            <person name="Saif S."/>
            <person name="Shea T."/>
            <person name="Shenoy N."/>
            <person name="Sisk P."/>
            <person name="Stolte C."/>
            <person name="Sykes S."/>
            <person name="Wortman J."/>
            <person name="Nusbaum C."/>
            <person name="Birren B."/>
        </authorList>
    </citation>
    <scope>NUCLEOTIDE SEQUENCE [LARGE SCALE GENOMIC DNA]</scope>
    <source>
        <strain evidence="3 4">54005</strain>
    </source>
</reference>
<dbReference type="Proteomes" id="UP000030663">
    <property type="component" value="Unassembled WGS sequence"/>
</dbReference>
<protein>
    <submittedName>
        <fullName evidence="3">Uncharacterized protein</fullName>
    </submittedName>
</protein>
<sequence>MGNDASLMQIMLQAMLQETSSHIMSEQKKMLERLWDALMANQRTATQMISEQLEMIRQLQQEIQAVKAQAAEELKKADEFRCMHEQATRQLRIMREQTSEQIRAMREQTNEQLKSLSEQAARELEQMREQVMNELRKAQAQTAEETKQVNEQLNMMANSISNRTQPSPQPTYVDIARTPPTSHPSNTRTLSPTRTTPSSFTDTLFCTIDTSRVSKEDRGKAQVGEVRQAIEEEVRARGSQ</sequence>
<evidence type="ECO:0000313" key="3">
    <source>
        <dbReference type="EMBL" id="EXK77945.1"/>
    </source>
</evidence>
<evidence type="ECO:0000256" key="1">
    <source>
        <dbReference type="SAM" id="Coils"/>
    </source>
</evidence>
<evidence type="ECO:0000256" key="2">
    <source>
        <dbReference type="SAM" id="MobiDB-lite"/>
    </source>
</evidence>
<dbReference type="AlphaFoldDB" id="X0B731"/>
<gene>
    <name evidence="3" type="ORF">FOQG_17351</name>
</gene>
<keyword evidence="4" id="KW-1185">Reference proteome</keyword>
<organism evidence="3 4">
    <name type="scientific">Fusarium oxysporum f. sp. raphani 54005</name>
    <dbReference type="NCBI Taxonomy" id="1089458"/>
    <lineage>
        <taxon>Eukaryota</taxon>
        <taxon>Fungi</taxon>
        <taxon>Dikarya</taxon>
        <taxon>Ascomycota</taxon>
        <taxon>Pezizomycotina</taxon>
        <taxon>Sordariomycetes</taxon>
        <taxon>Hypocreomycetidae</taxon>
        <taxon>Hypocreales</taxon>
        <taxon>Nectriaceae</taxon>
        <taxon>Fusarium</taxon>
        <taxon>Fusarium oxysporum species complex</taxon>
    </lineage>
</organism>
<name>X0B731_FUSOX</name>
<evidence type="ECO:0000313" key="4">
    <source>
        <dbReference type="Proteomes" id="UP000030663"/>
    </source>
</evidence>
<dbReference type="EMBL" id="KI979371">
    <property type="protein sequence ID" value="EXK77945.1"/>
    <property type="molecule type" value="Genomic_DNA"/>
</dbReference>
<accession>X0B731</accession>
<dbReference type="CDD" id="cd06503">
    <property type="entry name" value="ATP-synt_Fo_b"/>
    <property type="match status" value="1"/>
</dbReference>
<keyword evidence="1" id="KW-0175">Coiled coil</keyword>
<feature type="coiled-coil region" evidence="1">
    <location>
        <begin position="49"/>
        <end position="152"/>
    </location>
</feature>
<feature type="compositionally biased region" description="Low complexity" evidence="2">
    <location>
        <begin position="187"/>
        <end position="198"/>
    </location>
</feature>